<comment type="similarity">
    <text evidence="1">Belongs to the patatin family.</text>
</comment>
<dbReference type="AlphaFoldDB" id="A0AAQ3NSE7"/>
<dbReference type="GO" id="GO:0004620">
    <property type="term" value="F:phospholipase activity"/>
    <property type="evidence" value="ECO:0007669"/>
    <property type="project" value="TreeGrafter"/>
</dbReference>
<proteinExistence type="inferred from homology"/>
<dbReference type="PANTHER" id="PTHR32176:SF103">
    <property type="entry name" value="OS08G0376550 PROTEIN"/>
    <property type="match status" value="1"/>
</dbReference>
<evidence type="ECO:0000256" key="3">
    <source>
        <dbReference type="ARBA" id="ARBA00023098"/>
    </source>
</evidence>
<feature type="active site" description="Proton acceptor" evidence="4">
    <location>
        <position position="129"/>
    </location>
</feature>
<feature type="short sequence motif" description="DGA/G" evidence="4">
    <location>
        <begin position="129"/>
        <end position="131"/>
    </location>
</feature>
<dbReference type="Gene3D" id="3.40.1090.10">
    <property type="entry name" value="Cytosolic phospholipase A2 catalytic domain"/>
    <property type="match status" value="1"/>
</dbReference>
<dbReference type="Proteomes" id="UP001374535">
    <property type="component" value="Chromosome 4"/>
</dbReference>
<evidence type="ECO:0000313" key="6">
    <source>
        <dbReference type="EMBL" id="WVZ14945.1"/>
    </source>
</evidence>
<evidence type="ECO:0000256" key="1">
    <source>
        <dbReference type="ARBA" id="ARBA00010240"/>
    </source>
</evidence>
<sequence>AKDPETDLTDYFDVIGGTSTGSTTAALERTILTCKPGNGPLFDGEGLHGAASDALKETRIGETLTNLVISAFDIKKQKLVVFSSYKVITKKVPYLNAFLLDICASSSTAATQFPLYFFENYGVEFNLVDGGEAALNPVRMVAVFWWKG</sequence>
<dbReference type="EMBL" id="CP144697">
    <property type="protein sequence ID" value="WVZ14945.1"/>
    <property type="molecule type" value="Genomic_DNA"/>
</dbReference>
<dbReference type="PROSITE" id="PS51635">
    <property type="entry name" value="PNPLA"/>
    <property type="match status" value="1"/>
</dbReference>
<reference evidence="6 7" key="1">
    <citation type="journal article" date="2023" name="Life. Sci Alliance">
        <title>Evolutionary insights into 3D genome organization and epigenetic landscape of Vigna mungo.</title>
        <authorList>
            <person name="Junaid A."/>
            <person name="Singh B."/>
            <person name="Bhatia S."/>
        </authorList>
    </citation>
    <scope>NUCLEOTIDE SEQUENCE [LARGE SCALE GENOMIC DNA]</scope>
    <source>
        <strain evidence="6">Urdbean</strain>
    </source>
</reference>
<dbReference type="SUPFAM" id="SSF52151">
    <property type="entry name" value="FabD/lysophospholipase-like"/>
    <property type="match status" value="1"/>
</dbReference>
<evidence type="ECO:0000313" key="7">
    <source>
        <dbReference type="Proteomes" id="UP001374535"/>
    </source>
</evidence>
<comment type="caution">
    <text evidence="4">Lacks conserved residue(s) required for the propagation of feature annotation.</text>
</comment>
<keyword evidence="7" id="KW-1185">Reference proteome</keyword>
<keyword evidence="3 4" id="KW-0443">Lipid metabolism</keyword>
<evidence type="ECO:0000256" key="2">
    <source>
        <dbReference type="ARBA" id="ARBA00022963"/>
    </source>
</evidence>
<evidence type="ECO:0000259" key="5">
    <source>
        <dbReference type="PROSITE" id="PS51635"/>
    </source>
</evidence>
<keyword evidence="4" id="KW-0378">Hydrolase</keyword>
<organism evidence="6 7">
    <name type="scientific">Vigna mungo</name>
    <name type="common">Black gram</name>
    <name type="synonym">Phaseolus mungo</name>
    <dbReference type="NCBI Taxonomy" id="3915"/>
    <lineage>
        <taxon>Eukaryota</taxon>
        <taxon>Viridiplantae</taxon>
        <taxon>Streptophyta</taxon>
        <taxon>Embryophyta</taxon>
        <taxon>Tracheophyta</taxon>
        <taxon>Spermatophyta</taxon>
        <taxon>Magnoliopsida</taxon>
        <taxon>eudicotyledons</taxon>
        <taxon>Gunneridae</taxon>
        <taxon>Pentapetalae</taxon>
        <taxon>rosids</taxon>
        <taxon>fabids</taxon>
        <taxon>Fabales</taxon>
        <taxon>Fabaceae</taxon>
        <taxon>Papilionoideae</taxon>
        <taxon>50 kb inversion clade</taxon>
        <taxon>NPAAA clade</taxon>
        <taxon>indigoferoid/millettioid clade</taxon>
        <taxon>Phaseoleae</taxon>
        <taxon>Vigna</taxon>
    </lineage>
</organism>
<dbReference type="GO" id="GO:0047372">
    <property type="term" value="F:monoacylglycerol lipase activity"/>
    <property type="evidence" value="ECO:0007669"/>
    <property type="project" value="TreeGrafter"/>
</dbReference>
<feature type="short sequence motif" description="GXSXG" evidence="4">
    <location>
        <begin position="17"/>
        <end position="21"/>
    </location>
</feature>
<feature type="domain" description="PNPLA" evidence="5">
    <location>
        <begin position="1"/>
        <end position="142"/>
    </location>
</feature>
<keyword evidence="2 4" id="KW-0442">Lipid degradation</keyword>
<dbReference type="InterPro" id="IPR016035">
    <property type="entry name" value="Acyl_Trfase/lysoPLipase"/>
</dbReference>
<dbReference type="InterPro" id="IPR002641">
    <property type="entry name" value="PNPLA_dom"/>
</dbReference>
<protein>
    <recommendedName>
        <fullName evidence="5">PNPLA domain-containing protein</fullName>
    </recommendedName>
</protein>
<feature type="active site" description="Nucleophile" evidence="4">
    <location>
        <position position="19"/>
    </location>
</feature>
<evidence type="ECO:0000256" key="4">
    <source>
        <dbReference type="PROSITE-ProRule" id="PRU01161"/>
    </source>
</evidence>
<dbReference type="PANTHER" id="PTHR32176">
    <property type="entry name" value="XYLOSE ISOMERASE"/>
    <property type="match status" value="1"/>
</dbReference>
<name>A0AAQ3NSE7_VIGMU</name>
<gene>
    <name evidence="6" type="ORF">V8G54_012511</name>
</gene>
<accession>A0AAQ3NSE7</accession>
<feature type="non-terminal residue" evidence="6">
    <location>
        <position position="1"/>
    </location>
</feature>
<dbReference type="GO" id="GO:0016042">
    <property type="term" value="P:lipid catabolic process"/>
    <property type="evidence" value="ECO:0007669"/>
    <property type="project" value="UniProtKB-UniRule"/>
</dbReference>